<dbReference type="Gene3D" id="3.40.50.150">
    <property type="entry name" value="Vaccinia Virus protein VP39"/>
    <property type="match status" value="1"/>
</dbReference>
<evidence type="ECO:0000313" key="3">
    <source>
        <dbReference type="Proteomes" id="UP000694389"/>
    </source>
</evidence>
<dbReference type="CDD" id="cd02440">
    <property type="entry name" value="AdoMet_MTases"/>
    <property type="match status" value="1"/>
</dbReference>
<dbReference type="InterPro" id="IPR029063">
    <property type="entry name" value="SAM-dependent_MTases_sf"/>
</dbReference>
<reference evidence="2" key="2">
    <citation type="submission" date="2025-09" db="UniProtKB">
        <authorList>
            <consortium name="Ensembl"/>
        </authorList>
    </citation>
    <scope>IDENTIFICATION</scope>
</reference>
<sequence length="324" mass="36040">MAVRLFEEKDHASAYLQYRVAPQELISRIMNYMEKKTPTQLSLAVDVGCGSGQGTILLAPYFTKVVGTDISPAQLEVAMANRKPLNVSYRQCPAEELPFASGEVDLVTAMTAAHWFDHQKFLLEADRVLRPGGCLALLSYTMDMELEYGDVSNTLNDICKEFYAALLPFRNPYIGSSSVKIYAGMFDSCPYPEKEWNECLQVKRIVPLTAYIGMVETFSSYQKLQQVDPAEAERLSNDIRKKLLSAMKASSPDTEVTLGSHEQGDQYRHCDERGEDAGGWVVDEAASQSAVVEVDAMNLHEEAVDYLIWPEAVDPQCHLVGAVC</sequence>
<dbReference type="Pfam" id="PF08241">
    <property type="entry name" value="Methyltransf_11"/>
    <property type="match status" value="1"/>
</dbReference>
<organism evidence="2 3">
    <name type="scientific">Dicentrarchus labrax</name>
    <name type="common">European seabass</name>
    <name type="synonym">Morone labrax</name>
    <dbReference type="NCBI Taxonomy" id="13489"/>
    <lineage>
        <taxon>Eukaryota</taxon>
        <taxon>Metazoa</taxon>
        <taxon>Chordata</taxon>
        <taxon>Craniata</taxon>
        <taxon>Vertebrata</taxon>
        <taxon>Euteleostomi</taxon>
        <taxon>Actinopterygii</taxon>
        <taxon>Neopterygii</taxon>
        <taxon>Teleostei</taxon>
        <taxon>Neoteleostei</taxon>
        <taxon>Acanthomorphata</taxon>
        <taxon>Eupercaria</taxon>
        <taxon>Moronidae</taxon>
        <taxon>Dicentrarchus</taxon>
    </lineage>
</organism>
<evidence type="ECO:0000259" key="1">
    <source>
        <dbReference type="Pfam" id="PF08241"/>
    </source>
</evidence>
<dbReference type="PANTHER" id="PTHR44942:SF9">
    <property type="entry name" value="NOVEL PROTEIN-RELATED"/>
    <property type="match status" value="1"/>
</dbReference>
<dbReference type="AlphaFoldDB" id="A0A8C4IUB3"/>
<dbReference type="InterPro" id="IPR051052">
    <property type="entry name" value="Diverse_substrate_MTase"/>
</dbReference>
<proteinExistence type="predicted"/>
<accession>A0A8C4IUB3</accession>
<dbReference type="PANTHER" id="PTHR44942">
    <property type="entry name" value="METHYLTRANSF_11 DOMAIN-CONTAINING PROTEIN"/>
    <property type="match status" value="1"/>
</dbReference>
<dbReference type="FunFam" id="3.40.50.150:FF:000370">
    <property type="entry name" value="Si:ch211-93g23.2"/>
    <property type="match status" value="1"/>
</dbReference>
<name>A0A8C4IUB3_DICLA</name>
<dbReference type="GO" id="GO:0008757">
    <property type="term" value="F:S-adenosylmethionine-dependent methyltransferase activity"/>
    <property type="evidence" value="ECO:0007669"/>
    <property type="project" value="InterPro"/>
</dbReference>
<reference evidence="2" key="1">
    <citation type="submission" date="2025-08" db="UniProtKB">
        <authorList>
            <consortium name="Ensembl"/>
        </authorList>
    </citation>
    <scope>IDENTIFICATION</scope>
</reference>
<feature type="domain" description="Methyltransferase type 11" evidence="1">
    <location>
        <begin position="45"/>
        <end position="136"/>
    </location>
</feature>
<keyword evidence="3" id="KW-1185">Reference proteome</keyword>
<dbReference type="GeneTree" id="ENSGT00940000165586"/>
<dbReference type="Ensembl" id="ENSDLAT00005066850.2">
    <property type="protein sequence ID" value="ENSDLAP00005063188.2"/>
    <property type="gene ID" value="ENSDLAG00005026289.2"/>
</dbReference>
<dbReference type="Proteomes" id="UP000694389">
    <property type="component" value="Unassembled WGS sequence"/>
</dbReference>
<dbReference type="InterPro" id="IPR013216">
    <property type="entry name" value="Methyltransf_11"/>
</dbReference>
<dbReference type="SUPFAM" id="SSF53335">
    <property type="entry name" value="S-adenosyl-L-methionine-dependent methyltransferases"/>
    <property type="match status" value="1"/>
</dbReference>
<evidence type="ECO:0000313" key="2">
    <source>
        <dbReference type="Ensembl" id="ENSDLAP00005063188.2"/>
    </source>
</evidence>
<protein>
    <submittedName>
        <fullName evidence="2">Si:ch211-93g23.2</fullName>
    </submittedName>
</protein>